<evidence type="ECO:0000313" key="7">
    <source>
        <dbReference type="EMBL" id="NME28722.1"/>
    </source>
</evidence>
<organism evidence="7 8">
    <name type="scientific">Megasphaera hexanoica</name>
    <dbReference type="NCBI Taxonomy" id="1675036"/>
    <lineage>
        <taxon>Bacteria</taxon>
        <taxon>Bacillati</taxon>
        <taxon>Bacillota</taxon>
        <taxon>Negativicutes</taxon>
        <taxon>Veillonellales</taxon>
        <taxon>Veillonellaceae</taxon>
        <taxon>Megasphaera</taxon>
    </lineage>
</organism>
<feature type="transmembrane region" description="Helical" evidence="5">
    <location>
        <begin position="68"/>
        <end position="84"/>
    </location>
</feature>
<dbReference type="GO" id="GO:0016020">
    <property type="term" value="C:membrane"/>
    <property type="evidence" value="ECO:0007669"/>
    <property type="project" value="UniProtKB-SubCell"/>
</dbReference>
<feature type="transmembrane region" description="Helical" evidence="5">
    <location>
        <begin position="382"/>
        <end position="403"/>
    </location>
</feature>
<name>A0A848BSP5_9FIRM</name>
<dbReference type="Proteomes" id="UP000591071">
    <property type="component" value="Unassembled WGS sequence"/>
</dbReference>
<feature type="transmembrane region" description="Helical" evidence="5">
    <location>
        <begin position="187"/>
        <end position="219"/>
    </location>
</feature>
<feature type="transmembrane region" description="Helical" evidence="5">
    <location>
        <begin position="121"/>
        <end position="141"/>
    </location>
</feature>
<gene>
    <name evidence="7" type="ORF">HF872_08855</name>
</gene>
<dbReference type="AlphaFoldDB" id="A0A848BSP5"/>
<keyword evidence="2 5" id="KW-0812">Transmembrane</keyword>
<dbReference type="PANTHER" id="PTHR37422:SF17">
    <property type="entry name" value="O-ANTIGEN LIGASE"/>
    <property type="match status" value="1"/>
</dbReference>
<evidence type="ECO:0000256" key="3">
    <source>
        <dbReference type="ARBA" id="ARBA00022989"/>
    </source>
</evidence>
<proteinExistence type="predicted"/>
<evidence type="ECO:0000259" key="6">
    <source>
        <dbReference type="Pfam" id="PF04932"/>
    </source>
</evidence>
<evidence type="ECO:0000313" key="8">
    <source>
        <dbReference type="Proteomes" id="UP000591071"/>
    </source>
</evidence>
<feature type="transmembrane region" description="Helical" evidence="5">
    <location>
        <begin position="316"/>
        <end position="339"/>
    </location>
</feature>
<feature type="transmembrane region" description="Helical" evidence="5">
    <location>
        <begin position="37"/>
        <end position="56"/>
    </location>
</feature>
<dbReference type="InterPro" id="IPR007016">
    <property type="entry name" value="O-antigen_ligase-rel_domated"/>
</dbReference>
<keyword evidence="7" id="KW-0436">Ligase</keyword>
<evidence type="ECO:0000256" key="1">
    <source>
        <dbReference type="ARBA" id="ARBA00004141"/>
    </source>
</evidence>
<sequence>MTKIEERLNLFDGFLLFIFLLVFNISAGFPDNPIVMASRWLVCGILTSFSFFYAAIYNNFKIKILPKPFFFLVFPLLVQCLWDLDIIEITFTRSLSFLFYCTAIYFFLNREKESPTYIRKIYNFFCAVTGLFIFLSNLSFIGNYSINGDFIGFYPNRNMTVSLLISGLLLFSNFLLSLNFKLKKIMLIFYITIMTYMIFITHSRMALICYAIIVLYFSLFIHSHKNTIRNIIIIILIPFVIAGIPAIGEIFDIESINRIFIQSSYDDSTGLGRDVWDIGLALISERPFIGWGANSAYYHTFVASTSRWGWGVHNSYLIMLIEGGLIGTIFYVSFFINIFYRCWISYRRSIQIMTPNEKIFIKICLLNCIVLLINGMSESFLFSAGNAMSLPFWFSLLTMYAYLEKKKDEVLRKGLIK</sequence>
<dbReference type="GO" id="GO:0016874">
    <property type="term" value="F:ligase activity"/>
    <property type="evidence" value="ECO:0007669"/>
    <property type="project" value="UniProtKB-KW"/>
</dbReference>
<dbReference type="InterPro" id="IPR051533">
    <property type="entry name" value="WaaL-like"/>
</dbReference>
<feature type="transmembrane region" description="Helical" evidence="5">
    <location>
        <begin position="90"/>
        <end position="109"/>
    </location>
</feature>
<reference evidence="7 8" key="1">
    <citation type="submission" date="2020-04" db="EMBL/GenBank/DDBJ databases">
        <authorList>
            <person name="Hitch T.C.A."/>
            <person name="Wylensek D."/>
            <person name="Clavel T."/>
        </authorList>
    </citation>
    <scope>NUCLEOTIDE SEQUENCE [LARGE SCALE GENOMIC DNA]</scope>
    <source>
        <strain evidence="7 8">Oil-RF-744-FAT-WT-6-1</strain>
    </source>
</reference>
<feature type="transmembrane region" description="Helical" evidence="5">
    <location>
        <begin position="359"/>
        <end position="376"/>
    </location>
</feature>
<accession>A0A848BSP5</accession>
<keyword evidence="4 5" id="KW-0472">Membrane</keyword>
<feature type="domain" description="O-antigen ligase-related" evidence="6">
    <location>
        <begin position="191"/>
        <end position="332"/>
    </location>
</feature>
<feature type="transmembrane region" description="Helical" evidence="5">
    <location>
        <begin position="161"/>
        <end position="180"/>
    </location>
</feature>
<comment type="caution">
    <text evidence="7">The sequence shown here is derived from an EMBL/GenBank/DDBJ whole genome shotgun (WGS) entry which is preliminary data.</text>
</comment>
<evidence type="ECO:0000256" key="4">
    <source>
        <dbReference type="ARBA" id="ARBA00023136"/>
    </source>
</evidence>
<evidence type="ECO:0000256" key="5">
    <source>
        <dbReference type="SAM" id="Phobius"/>
    </source>
</evidence>
<comment type="subcellular location">
    <subcellularLocation>
        <location evidence="1">Membrane</location>
        <topology evidence="1">Multi-pass membrane protein</topology>
    </subcellularLocation>
</comment>
<evidence type="ECO:0000256" key="2">
    <source>
        <dbReference type="ARBA" id="ARBA00022692"/>
    </source>
</evidence>
<feature type="transmembrane region" description="Helical" evidence="5">
    <location>
        <begin position="231"/>
        <end position="251"/>
    </location>
</feature>
<dbReference type="Pfam" id="PF04932">
    <property type="entry name" value="Wzy_C"/>
    <property type="match status" value="1"/>
</dbReference>
<feature type="transmembrane region" description="Helical" evidence="5">
    <location>
        <begin position="7"/>
        <end position="25"/>
    </location>
</feature>
<dbReference type="RefSeq" id="WP_170087742.1">
    <property type="nucleotide sequence ID" value="NZ_JABAFG010000014.1"/>
</dbReference>
<dbReference type="PANTHER" id="PTHR37422">
    <property type="entry name" value="TEICHURONIC ACID BIOSYNTHESIS PROTEIN TUAE"/>
    <property type="match status" value="1"/>
</dbReference>
<protein>
    <submittedName>
        <fullName evidence="7">O-antigen ligase family protein</fullName>
    </submittedName>
</protein>
<keyword evidence="3 5" id="KW-1133">Transmembrane helix</keyword>
<dbReference type="EMBL" id="JABAFG010000014">
    <property type="protein sequence ID" value="NME28722.1"/>
    <property type="molecule type" value="Genomic_DNA"/>
</dbReference>